<dbReference type="InterPro" id="IPR038430">
    <property type="entry name" value="NDAH_ubi_oxred_su3_sf"/>
</dbReference>
<evidence type="ECO:0000256" key="1">
    <source>
        <dbReference type="ARBA" id="ARBA00004370"/>
    </source>
</evidence>
<organism evidence="10">
    <name type="scientific">Parachtes limbarae</name>
    <dbReference type="NCBI Taxonomy" id="1110490"/>
    <lineage>
        <taxon>Eukaryota</taxon>
        <taxon>Metazoa</taxon>
        <taxon>Ecdysozoa</taxon>
        <taxon>Arthropoda</taxon>
        <taxon>Chelicerata</taxon>
        <taxon>Arachnida</taxon>
        <taxon>Araneae</taxon>
        <taxon>Araneomorphae</taxon>
        <taxon>Haplogynae</taxon>
        <taxon>Dysderoidea</taxon>
        <taxon>Dysderidae</taxon>
        <taxon>Parachtes</taxon>
    </lineage>
</organism>
<gene>
    <name evidence="10" type="primary">nad3</name>
</gene>
<feature type="transmembrane region" description="Helical" evidence="9">
    <location>
        <begin position="51"/>
        <end position="73"/>
    </location>
</feature>
<protein>
    <recommendedName>
        <fullName evidence="3 9">NADH-ubiquinone oxidoreductase chain 3</fullName>
        <ecNumber evidence="9">7.1.1.2</ecNumber>
    </recommendedName>
</protein>
<dbReference type="GO" id="GO:0031966">
    <property type="term" value="C:mitochondrial membrane"/>
    <property type="evidence" value="ECO:0007669"/>
    <property type="project" value="UniProtKB-SubCell"/>
</dbReference>
<keyword evidence="7 9" id="KW-0472">Membrane</keyword>
<proteinExistence type="inferred from homology"/>
<name>A0A516IM99_9ARAC</name>
<comment type="subcellular location">
    <subcellularLocation>
        <location evidence="1">Membrane</location>
    </subcellularLocation>
    <subcellularLocation>
        <location evidence="9">Mitochondrion membrane</location>
        <topology evidence="9">Multi-pass membrane protein</topology>
    </subcellularLocation>
</comment>
<dbReference type="GO" id="GO:0030964">
    <property type="term" value="C:NADH dehydrogenase complex"/>
    <property type="evidence" value="ECO:0007669"/>
    <property type="project" value="TreeGrafter"/>
</dbReference>
<geneLocation type="mitochondrion" evidence="10"/>
<keyword evidence="9" id="KW-0830">Ubiquinone</keyword>
<evidence type="ECO:0000256" key="2">
    <source>
        <dbReference type="ARBA" id="ARBA00008472"/>
    </source>
</evidence>
<accession>A0A516IM99</accession>
<dbReference type="Gene3D" id="1.20.58.1610">
    <property type="entry name" value="NADH:ubiquinone/plastoquinone oxidoreductase, chain 3"/>
    <property type="match status" value="1"/>
</dbReference>
<evidence type="ECO:0000256" key="3">
    <source>
        <dbReference type="ARBA" id="ARBA00021007"/>
    </source>
</evidence>
<evidence type="ECO:0000256" key="4">
    <source>
        <dbReference type="ARBA" id="ARBA00022448"/>
    </source>
</evidence>
<keyword evidence="9" id="KW-0249">Electron transport</keyword>
<dbReference type="Pfam" id="PF00507">
    <property type="entry name" value="Oxidored_q4"/>
    <property type="match status" value="1"/>
</dbReference>
<keyword evidence="9" id="KW-0679">Respiratory chain</keyword>
<keyword evidence="9" id="KW-1278">Translocase</keyword>
<keyword evidence="9" id="KW-0520">NAD</keyword>
<comment type="similarity">
    <text evidence="2 9">Belongs to the complex I subunit 3 family.</text>
</comment>
<dbReference type="GO" id="GO:0008137">
    <property type="term" value="F:NADH dehydrogenase (ubiquinone) activity"/>
    <property type="evidence" value="ECO:0007669"/>
    <property type="project" value="UniProtKB-UniRule"/>
</dbReference>
<dbReference type="InterPro" id="IPR000440">
    <property type="entry name" value="NADH_UbQ/plastoQ_OxRdtase_su3"/>
</dbReference>
<evidence type="ECO:0000256" key="8">
    <source>
        <dbReference type="ARBA" id="ARBA00049551"/>
    </source>
</evidence>
<dbReference type="PANTHER" id="PTHR11058">
    <property type="entry name" value="NADH-UBIQUINONE OXIDOREDUCTASE CHAIN 3"/>
    <property type="match status" value="1"/>
</dbReference>
<dbReference type="AlphaFoldDB" id="A0A516IM99"/>
<dbReference type="PANTHER" id="PTHR11058:SF9">
    <property type="entry name" value="NADH-UBIQUINONE OXIDOREDUCTASE CHAIN 3"/>
    <property type="match status" value="1"/>
</dbReference>
<evidence type="ECO:0000256" key="7">
    <source>
        <dbReference type="ARBA" id="ARBA00023136"/>
    </source>
</evidence>
<keyword evidence="6 9" id="KW-1133">Transmembrane helix</keyword>
<evidence type="ECO:0000256" key="9">
    <source>
        <dbReference type="RuleBase" id="RU003640"/>
    </source>
</evidence>
<dbReference type="EC" id="7.1.1.2" evidence="9"/>
<feature type="transmembrane region" description="Helical" evidence="9">
    <location>
        <begin position="85"/>
        <end position="104"/>
    </location>
</feature>
<reference evidence="10" key="1">
    <citation type="journal article" date="2019" name="BMC Genomics">
        <title>Arm-less mitochondrial tRNAs conserved for over 30 millions of years in spiders.</title>
        <authorList>
            <person name="Pons J."/>
            <person name="Bover P."/>
            <person name="Bidegaray-Batista L."/>
            <person name="Arnedo M."/>
        </authorList>
    </citation>
    <scope>NUCLEOTIDE SEQUENCE</scope>
    <source>
        <strain evidence="10">K475</strain>
    </source>
</reference>
<comment type="catalytic activity">
    <reaction evidence="8 9">
        <text>a ubiquinone + NADH + 5 H(+)(in) = a ubiquinol + NAD(+) + 4 H(+)(out)</text>
        <dbReference type="Rhea" id="RHEA:29091"/>
        <dbReference type="Rhea" id="RHEA-COMP:9565"/>
        <dbReference type="Rhea" id="RHEA-COMP:9566"/>
        <dbReference type="ChEBI" id="CHEBI:15378"/>
        <dbReference type="ChEBI" id="CHEBI:16389"/>
        <dbReference type="ChEBI" id="CHEBI:17976"/>
        <dbReference type="ChEBI" id="CHEBI:57540"/>
        <dbReference type="ChEBI" id="CHEBI:57945"/>
        <dbReference type="EC" id="7.1.1.2"/>
    </reaction>
</comment>
<evidence type="ECO:0000256" key="6">
    <source>
        <dbReference type="ARBA" id="ARBA00022989"/>
    </source>
</evidence>
<keyword evidence="9 10" id="KW-0496">Mitochondrion</keyword>
<comment type="function">
    <text evidence="9">Core subunit of the mitochondrial membrane respiratory chain NADH dehydrogenase (Complex I) which catalyzes electron transfer from NADH through the respiratory chain, using ubiquinone as an electron acceptor. Essential for the catalytic activity of complex I.</text>
</comment>
<dbReference type="EMBL" id="MN052922">
    <property type="protein sequence ID" value="QDP17897.1"/>
    <property type="molecule type" value="Genomic_DNA"/>
</dbReference>
<evidence type="ECO:0000313" key="10">
    <source>
        <dbReference type="EMBL" id="QDP17897.1"/>
    </source>
</evidence>
<keyword evidence="4 9" id="KW-0813">Transport</keyword>
<sequence length="111" mass="13058">MYIGVIVLVSLIGVFMMLLLYLLSVSQYYNVNYVSSYECGFDPSVRTRLSFSYRFFLIAILFLIFDVEITLLMPIPFLEHTLQSLFMMYFFILLLLSGLLYEMWAGSLDWL</sequence>
<evidence type="ECO:0000256" key="5">
    <source>
        <dbReference type="ARBA" id="ARBA00022692"/>
    </source>
</evidence>
<keyword evidence="5 9" id="KW-0812">Transmembrane</keyword>
<feature type="transmembrane region" description="Helical" evidence="9">
    <location>
        <begin position="7"/>
        <end position="31"/>
    </location>
</feature>